<dbReference type="SUPFAM" id="SSF56112">
    <property type="entry name" value="Protein kinase-like (PK-like)"/>
    <property type="match status" value="1"/>
</dbReference>
<evidence type="ECO:0000259" key="13">
    <source>
        <dbReference type="PROSITE" id="PS51473"/>
    </source>
</evidence>
<organism evidence="14 15">
    <name type="scientific">Vigna mungo</name>
    <name type="common">Black gram</name>
    <name type="synonym">Phaseolus mungo</name>
    <dbReference type="NCBI Taxonomy" id="3915"/>
    <lineage>
        <taxon>Eukaryota</taxon>
        <taxon>Viridiplantae</taxon>
        <taxon>Streptophyta</taxon>
        <taxon>Embryophyta</taxon>
        <taxon>Tracheophyta</taxon>
        <taxon>Spermatophyta</taxon>
        <taxon>Magnoliopsida</taxon>
        <taxon>eudicotyledons</taxon>
        <taxon>Gunneridae</taxon>
        <taxon>Pentapetalae</taxon>
        <taxon>rosids</taxon>
        <taxon>fabids</taxon>
        <taxon>Fabales</taxon>
        <taxon>Fabaceae</taxon>
        <taxon>Papilionoideae</taxon>
        <taxon>50 kb inversion clade</taxon>
        <taxon>NPAAA clade</taxon>
        <taxon>indigoferoid/millettioid clade</taxon>
        <taxon>Phaseoleae</taxon>
        <taxon>Vigna</taxon>
    </lineage>
</organism>
<keyword evidence="15" id="KW-1185">Reference proteome</keyword>
<dbReference type="FunFam" id="3.30.430.20:FF:000005">
    <property type="entry name" value="Cysteine-rich receptor-like protein kinase 2"/>
    <property type="match status" value="1"/>
</dbReference>
<evidence type="ECO:0000256" key="4">
    <source>
        <dbReference type="ARBA" id="ARBA00022729"/>
    </source>
</evidence>
<feature type="domain" description="Gnk2-homologous" evidence="13">
    <location>
        <begin position="146"/>
        <end position="251"/>
    </location>
</feature>
<dbReference type="FunFam" id="3.30.430.20:FF:000015">
    <property type="entry name" value="Cysteine-rich receptor-like protein kinase 3"/>
    <property type="match status" value="1"/>
</dbReference>
<dbReference type="CDD" id="cd23509">
    <property type="entry name" value="Gnk2-like"/>
    <property type="match status" value="2"/>
</dbReference>
<feature type="transmembrane region" description="Helical" evidence="12">
    <location>
        <begin position="265"/>
        <end position="289"/>
    </location>
</feature>
<dbReference type="PROSITE" id="PS51473">
    <property type="entry name" value="GNK2"/>
    <property type="match status" value="2"/>
</dbReference>
<proteinExistence type="predicted"/>
<evidence type="ECO:0000256" key="5">
    <source>
        <dbReference type="ARBA" id="ARBA00022737"/>
    </source>
</evidence>
<evidence type="ECO:0000256" key="8">
    <source>
        <dbReference type="ARBA" id="ARBA00022840"/>
    </source>
</evidence>
<dbReference type="PANTHER" id="PTHR47973">
    <property type="entry name" value="CYSTEINE-RICH RECEPTOR-LIKE PROTEIN KINASE 3"/>
    <property type="match status" value="1"/>
</dbReference>
<keyword evidence="5" id="KW-0677">Repeat</keyword>
<keyword evidence="2" id="KW-0597">Phosphoprotein</keyword>
<dbReference type="AlphaFoldDB" id="A0AAQ3SCY9"/>
<dbReference type="Pfam" id="PF01657">
    <property type="entry name" value="Stress-antifung"/>
    <property type="match status" value="2"/>
</dbReference>
<evidence type="ECO:0000256" key="7">
    <source>
        <dbReference type="ARBA" id="ARBA00022777"/>
    </source>
</evidence>
<evidence type="ECO:0000256" key="11">
    <source>
        <dbReference type="ARBA" id="ARBA00047951"/>
    </source>
</evidence>
<evidence type="ECO:0000256" key="2">
    <source>
        <dbReference type="ARBA" id="ARBA00022553"/>
    </source>
</evidence>
<evidence type="ECO:0000256" key="3">
    <source>
        <dbReference type="ARBA" id="ARBA00022679"/>
    </source>
</evidence>
<evidence type="ECO:0000313" key="14">
    <source>
        <dbReference type="EMBL" id="WVZ23899.1"/>
    </source>
</evidence>
<name>A0AAQ3SCY9_VIGMU</name>
<keyword evidence="12" id="KW-0812">Transmembrane</keyword>
<dbReference type="GO" id="GO:0004674">
    <property type="term" value="F:protein serine/threonine kinase activity"/>
    <property type="evidence" value="ECO:0007669"/>
    <property type="project" value="UniProtKB-KW"/>
</dbReference>
<dbReference type="GO" id="GO:0005524">
    <property type="term" value="F:ATP binding"/>
    <property type="evidence" value="ECO:0007669"/>
    <property type="project" value="UniProtKB-KW"/>
</dbReference>
<feature type="transmembrane region" description="Helical" evidence="12">
    <location>
        <begin position="12"/>
        <end position="30"/>
    </location>
</feature>
<keyword evidence="4" id="KW-0732">Signal</keyword>
<dbReference type="InterPro" id="IPR052059">
    <property type="entry name" value="CR_Ser/Thr_kinase"/>
</dbReference>
<protein>
    <recommendedName>
        <fullName evidence="13">Gnk2-homologous domain-containing protein</fullName>
    </recommendedName>
</protein>
<dbReference type="InterPro" id="IPR011009">
    <property type="entry name" value="Kinase-like_dom_sf"/>
</dbReference>
<keyword evidence="12" id="KW-0472">Membrane</keyword>
<comment type="catalytic activity">
    <reaction evidence="10">
        <text>L-seryl-[protein] + ATP = O-phospho-L-seryl-[protein] + ADP + H(+)</text>
        <dbReference type="Rhea" id="RHEA:17989"/>
        <dbReference type="Rhea" id="RHEA-COMP:9863"/>
        <dbReference type="Rhea" id="RHEA-COMP:11604"/>
        <dbReference type="ChEBI" id="CHEBI:15378"/>
        <dbReference type="ChEBI" id="CHEBI:29999"/>
        <dbReference type="ChEBI" id="CHEBI:30616"/>
        <dbReference type="ChEBI" id="CHEBI:83421"/>
        <dbReference type="ChEBI" id="CHEBI:456216"/>
    </reaction>
</comment>
<evidence type="ECO:0000256" key="1">
    <source>
        <dbReference type="ARBA" id="ARBA00022527"/>
    </source>
</evidence>
<evidence type="ECO:0000256" key="10">
    <source>
        <dbReference type="ARBA" id="ARBA00047558"/>
    </source>
</evidence>
<keyword evidence="6" id="KW-0547">Nucleotide-binding</keyword>
<evidence type="ECO:0000313" key="15">
    <source>
        <dbReference type="Proteomes" id="UP001374535"/>
    </source>
</evidence>
<dbReference type="InterPro" id="IPR002902">
    <property type="entry name" value="GNK2"/>
</dbReference>
<reference evidence="14 15" key="1">
    <citation type="journal article" date="2023" name="Life. Sci Alliance">
        <title>Evolutionary insights into 3D genome organization and epigenetic landscape of Vigna mungo.</title>
        <authorList>
            <person name="Junaid A."/>
            <person name="Singh B."/>
            <person name="Bhatia S."/>
        </authorList>
    </citation>
    <scope>NUCLEOTIDE SEQUENCE [LARGE SCALE GENOMIC DNA]</scope>
    <source>
        <strain evidence="14">Urdbean</strain>
    </source>
</reference>
<dbReference type="Proteomes" id="UP001374535">
    <property type="component" value="Chromosome 1"/>
</dbReference>
<dbReference type="InterPro" id="IPR038408">
    <property type="entry name" value="GNK2_sf"/>
</dbReference>
<feature type="domain" description="Gnk2-homologous" evidence="13">
    <location>
        <begin position="39"/>
        <end position="141"/>
    </location>
</feature>
<dbReference type="Gene3D" id="3.30.430.20">
    <property type="entry name" value="Gnk2 domain, C-X8-C-X2-C motif"/>
    <property type="match status" value="2"/>
</dbReference>
<keyword evidence="9" id="KW-0675">Receptor</keyword>
<sequence length="495" mass="55068">ILSSQNMERTTRVVYFQCFIFFLTKVVLLSKTVIAEPRAKTVNITCGHKLEHNSTIFVPNFVATMEKISEQMRITGYGTAVVGTGGPDTNYGLAQCYGDLSLLDCVLCYAEARTVLPQCFPYNGGRIYLDGCFMRAENYSFFDEYTGPGNKAVCGNTTRKNTSFQAAAKKAVVTAVQAAPKNKGYARTEVAVAETANDSAYVLANCWRSLDAKSCRACLENASSSILGCLPWSGGRALNTGCFMRYSDTDFLNKEEENGSSGDNVLVIVIAVVSSTIILVVGVSLLVYIRKHIYIQMKRRGSNDAEKLVKSLHRNSLNFKYSTLEKATNSFDEANKLGQGGFGAGVLPDGREIAIKRLYFNNRHRAADFYNEVNIISSVEHKNLTWKHFQSGSAEELIDPYLLLDEKHRSTVKNEILRVVQIGLLCTQEMCSLRPCMSKVLKMLTKKEEHVEAPSNPPFIDESTMELYHQNDDPYYPLNVADSLATISHSSFYPR</sequence>
<dbReference type="EMBL" id="CP144700">
    <property type="protein sequence ID" value="WVZ23899.1"/>
    <property type="molecule type" value="Genomic_DNA"/>
</dbReference>
<keyword evidence="12" id="KW-1133">Transmembrane helix</keyword>
<comment type="catalytic activity">
    <reaction evidence="11">
        <text>L-threonyl-[protein] + ATP = O-phospho-L-threonyl-[protein] + ADP + H(+)</text>
        <dbReference type="Rhea" id="RHEA:46608"/>
        <dbReference type="Rhea" id="RHEA-COMP:11060"/>
        <dbReference type="Rhea" id="RHEA-COMP:11605"/>
        <dbReference type="ChEBI" id="CHEBI:15378"/>
        <dbReference type="ChEBI" id="CHEBI:30013"/>
        <dbReference type="ChEBI" id="CHEBI:30616"/>
        <dbReference type="ChEBI" id="CHEBI:61977"/>
        <dbReference type="ChEBI" id="CHEBI:456216"/>
    </reaction>
</comment>
<keyword evidence="3" id="KW-0808">Transferase</keyword>
<keyword evidence="7" id="KW-0418">Kinase</keyword>
<gene>
    <name evidence="14" type="ORF">V8G54_002443</name>
</gene>
<keyword evidence="8" id="KW-0067">ATP-binding</keyword>
<evidence type="ECO:0000256" key="9">
    <source>
        <dbReference type="ARBA" id="ARBA00023170"/>
    </source>
</evidence>
<evidence type="ECO:0000256" key="6">
    <source>
        <dbReference type="ARBA" id="ARBA00022741"/>
    </source>
</evidence>
<feature type="non-terminal residue" evidence="14">
    <location>
        <position position="1"/>
    </location>
</feature>
<dbReference type="Gene3D" id="3.30.200.20">
    <property type="entry name" value="Phosphorylase Kinase, domain 1"/>
    <property type="match status" value="1"/>
</dbReference>
<evidence type="ECO:0000256" key="12">
    <source>
        <dbReference type="SAM" id="Phobius"/>
    </source>
</evidence>
<keyword evidence="1" id="KW-0723">Serine/threonine-protein kinase</keyword>
<accession>A0AAQ3SCY9</accession>